<feature type="region of interest" description="Disordered" evidence="1">
    <location>
        <begin position="146"/>
        <end position="170"/>
    </location>
</feature>
<dbReference type="SUPFAM" id="SSF56003">
    <property type="entry name" value="Molybdenum cofactor-binding domain"/>
    <property type="match status" value="1"/>
</dbReference>
<evidence type="ECO:0000313" key="3">
    <source>
        <dbReference type="EMBL" id="NKZ01420.1"/>
    </source>
</evidence>
<evidence type="ECO:0000259" key="2">
    <source>
        <dbReference type="SMART" id="SM01008"/>
    </source>
</evidence>
<dbReference type="InterPro" id="IPR036856">
    <property type="entry name" value="Ald_Oxase/Xan_DH_a/b_sf"/>
</dbReference>
<dbReference type="EC" id="1.17.1.4" evidence="3"/>
<dbReference type="Pfam" id="PF01315">
    <property type="entry name" value="Ald_Xan_dh_C"/>
    <property type="match status" value="1"/>
</dbReference>
<organism evidence="3 4">
    <name type="scientific">Nocardiopsis alborubida</name>
    <dbReference type="NCBI Taxonomy" id="146802"/>
    <lineage>
        <taxon>Bacteria</taxon>
        <taxon>Bacillati</taxon>
        <taxon>Actinomycetota</taxon>
        <taxon>Actinomycetes</taxon>
        <taxon>Streptosporangiales</taxon>
        <taxon>Nocardiopsidaceae</taxon>
        <taxon>Nocardiopsis</taxon>
    </lineage>
</organism>
<dbReference type="GO" id="GO:0005506">
    <property type="term" value="F:iron ion binding"/>
    <property type="evidence" value="ECO:0007669"/>
    <property type="project" value="InterPro"/>
</dbReference>
<feature type="region of interest" description="Disordered" evidence="1">
    <location>
        <begin position="1"/>
        <end position="31"/>
    </location>
</feature>
<feature type="compositionally biased region" description="Low complexity" evidence="1">
    <location>
        <begin position="1"/>
        <end position="15"/>
    </location>
</feature>
<gene>
    <name evidence="3" type="primary">pucD</name>
    <name evidence="3" type="ORF">HGB44_27655</name>
</gene>
<keyword evidence="3" id="KW-0560">Oxidoreductase</keyword>
<dbReference type="Gene3D" id="3.90.1170.50">
    <property type="entry name" value="Aldehyde oxidase/xanthine dehydrogenase, a/b hammerhead"/>
    <property type="match status" value="1"/>
</dbReference>
<dbReference type="InterPro" id="IPR016208">
    <property type="entry name" value="Ald_Oxase/xanthine_DH-like"/>
</dbReference>
<reference evidence="3 4" key="1">
    <citation type="submission" date="2020-04" db="EMBL/GenBank/DDBJ databases">
        <title>MicrobeNet Type strains.</title>
        <authorList>
            <person name="Nicholson A.C."/>
        </authorList>
    </citation>
    <scope>NUCLEOTIDE SEQUENCE [LARGE SCALE GENOMIC DNA]</scope>
    <source>
        <strain evidence="3 4">ATCC 23612</strain>
    </source>
</reference>
<feature type="domain" description="Aldehyde oxidase/xanthine dehydrogenase a/b hammerhead" evidence="2">
    <location>
        <begin position="33"/>
        <end position="139"/>
    </location>
</feature>
<dbReference type="Proteomes" id="UP000553209">
    <property type="component" value="Unassembled WGS sequence"/>
</dbReference>
<dbReference type="AlphaFoldDB" id="A0A7X6MIY1"/>
<dbReference type="InterPro" id="IPR046867">
    <property type="entry name" value="AldOxase/xan_DH_MoCoBD2"/>
</dbReference>
<sequence length="810" mass="86321">MAATTRTVTDLTSTTRDGVGSSPRRPDGTLKVTGEFAYSSDMWMEDMLWGATLRSPHPHAEIRGIDVTEALKVPGVHAVLTHEDVPGQKRYGLEYQDQPVLAFDKVRYKGEAVAIVAADHPETARRAMERVRVDYAVLEPVSDSRRAALDPDCPPVHEPGTVPDHPEYNPRGNRLRYQPVRTGAFAAAAGSAGREGEVLERLRAEAHAVVASEYEVGMQDQAFLGPESGMAVPAEDGGVDLYVATQWLHVDQRQIAPALGLPEDKVRLTLAGVGGAFGAREDLSMQIHAALLALRTGRPVKFVYNREESFYGHVHRHPARMRYEHGARADGTLLYATAEIIVDGGAYASATPAVVGVASSLGIGPYEVENVLVDAYGVYTNNPPCGAMRGFGAVQACFAYESQMDRLAEELGMHPVDLRIRNAMSQGSRIITGQEIDMPLPMAEMLERCRALPMPPERDALTDPADQRTLPGGVAGTTRGEGVVRGVGYGLGLKNLCFSEGFDDYSTARVRLEVVGGEPVVLVHTAAAEVGQGLVTVKGQIARTELGVEKVVIAPADTQVGSAGSSSASRQSYMTGGAVMTACASVRAEVFALARERGIVPEALPDTDLSLDGGKLVSATVGALVSLADLLGDSARGGTVVEHTREYHHRPTEMLDPKLGQGSSHTQFGMCVHRAVVDVDVDLGLVKVVALDAVQDVGRVLHPQQLAGQIQGGSTQGLGLALMEEVQVKDGEIRNPSFTDYLIPTILDTPPMRIEVLERPDPHAPYGLRGAGEPPTLSSTPAVVAAVRAATGRALTHAPVRPEDIVGIEL</sequence>
<dbReference type="InterPro" id="IPR017609">
    <property type="entry name" value="Xanthine_dehydrogenase_dsu"/>
</dbReference>
<dbReference type="InterPro" id="IPR008274">
    <property type="entry name" value="AldOxase/xan_DH_MoCoBD1"/>
</dbReference>
<comment type="caution">
    <text evidence="3">The sequence shown here is derived from an EMBL/GenBank/DDBJ whole genome shotgun (WGS) entry which is preliminary data.</text>
</comment>
<proteinExistence type="predicted"/>
<dbReference type="Gene3D" id="3.30.365.10">
    <property type="entry name" value="Aldehyde oxidase/xanthine dehydrogenase, molybdopterin binding domain"/>
    <property type="match status" value="4"/>
</dbReference>
<accession>A0A7X6MIY1</accession>
<dbReference type="RefSeq" id="WP_061080867.1">
    <property type="nucleotide sequence ID" value="NZ_JAAXPG010000036.1"/>
</dbReference>
<dbReference type="PANTHER" id="PTHR11908">
    <property type="entry name" value="XANTHINE DEHYDROGENASE"/>
    <property type="match status" value="1"/>
</dbReference>
<dbReference type="InterPro" id="IPR000674">
    <property type="entry name" value="Ald_Oxase/Xan_DH_a/b"/>
</dbReference>
<keyword evidence="4" id="KW-1185">Reference proteome</keyword>
<dbReference type="NCBIfam" id="TIGR03196">
    <property type="entry name" value="pucD"/>
    <property type="match status" value="1"/>
</dbReference>
<dbReference type="Pfam" id="PF02738">
    <property type="entry name" value="MoCoBD_1"/>
    <property type="match status" value="1"/>
</dbReference>
<evidence type="ECO:0000256" key="1">
    <source>
        <dbReference type="SAM" id="MobiDB-lite"/>
    </source>
</evidence>
<dbReference type="SUPFAM" id="SSF54665">
    <property type="entry name" value="CO dehydrogenase molybdoprotein N-domain-like"/>
    <property type="match status" value="1"/>
</dbReference>
<evidence type="ECO:0000313" key="4">
    <source>
        <dbReference type="Proteomes" id="UP000553209"/>
    </source>
</evidence>
<name>A0A7X6MIY1_9ACTN</name>
<dbReference type="Pfam" id="PF20256">
    <property type="entry name" value="MoCoBD_2"/>
    <property type="match status" value="1"/>
</dbReference>
<dbReference type="SMART" id="SM01008">
    <property type="entry name" value="Ald_Xan_dh_C"/>
    <property type="match status" value="1"/>
</dbReference>
<dbReference type="EMBL" id="JAAXPG010000036">
    <property type="protein sequence ID" value="NKZ01420.1"/>
    <property type="molecule type" value="Genomic_DNA"/>
</dbReference>
<dbReference type="InterPro" id="IPR037165">
    <property type="entry name" value="AldOxase/xan_DH_Mopterin-bd_sf"/>
</dbReference>
<dbReference type="GO" id="GO:0004854">
    <property type="term" value="F:xanthine dehydrogenase activity"/>
    <property type="evidence" value="ECO:0007669"/>
    <property type="project" value="UniProtKB-EC"/>
</dbReference>
<protein>
    <submittedName>
        <fullName evidence="3">Xanthine dehydrogenase subunit D</fullName>
        <ecNumber evidence="3">1.17.1.4</ecNumber>
    </submittedName>
</protein>
<dbReference type="PANTHER" id="PTHR11908:SF157">
    <property type="entry name" value="XANTHINE DEHYDROGENASE SUBUNIT D-RELATED"/>
    <property type="match status" value="1"/>
</dbReference>